<dbReference type="Pfam" id="PF02872">
    <property type="entry name" value="5_nucleotid_C"/>
    <property type="match status" value="1"/>
</dbReference>
<dbReference type="GO" id="GO:0009166">
    <property type="term" value="P:nucleotide catabolic process"/>
    <property type="evidence" value="ECO:0007669"/>
    <property type="project" value="InterPro"/>
</dbReference>
<protein>
    <recommendedName>
        <fullName evidence="6">Alkaline phosphatase</fullName>
    </recommendedName>
</protein>
<sequence length="1800" mass="188917">MSLTFVGLSPATEAVNGVINLSALGANAEITAFNSKTGYGYTVGGGSGAIIVLDLRDPSKAKAVAKAAPTVTGQTLQSAAVFGNLLAVAVQNTVKTESGFVQFYNLSDPALPVHVSTVTVGALPDMVKFNADGTKLIVTNEGEPNSDYTIDPIGSISLIDTSKYSGTSPIAPAQSNVATVDFSAWNNRKEELINRGIRITGKTGVTTNLAQDIEPEAIAIAADGKTAYISLQENNAIAVLDISTTTPKITSFFSAGIQDWDRGSATAKNYSYTLSYARGNTNLPTGVQAGGLSGLTFSGTETIEGKSLDIYYSITDRGPNGAIVDGKRQFLDPTFQPTIYKLGMDRATGAVTELSKLGLKRADGTALTGLPQLSGKDDIPITASNAAIAYDPFGIDSETISIFETNIGGANKKVFAIGDEYRGQISIFDFTTGNLIQRYIPSGQKALLQTQHNVGGATPIGAETIDSLPAIYGNRWSNRGIEGMAYNSKDGLLYAFIQSPLDVDSNNDGVVAERSKSQLTRILAVNPATGAAVKEHFYFLSGRLNQDKIGDVAYDASRDVFLVMERDSSRLIDGFKHVYEVDMRGATNTLAITTATNQTTDGWLKKINVASPELLDNTLTLVDGVYKSSSADLLAAAGIKIANKVELFNLPSVGGSLGFDKPEGLTIRDDGSLVINYDNDFGLEGANGNAFTVVNFSDPALDTEDNAGGGYTPAKNHDVYGLVMPDGLATMSYKGQTYILAAGEGDDRNDFLNPDETERVSALLTAATTANATTAQKAGLTATNSARLSILKNAGDYDADGFIDQAYTLGSRSLRIFDSKGNVVFDSGSALEDLANSKGVYPVNDREDAKGVEPEMVEVAIINGRTYAFVALERTTTSLAAIFDVTNPYKPLAIDPIQFPGAKRIEGLTFLTANDKRYVIASSEDNDVVSVQETSLPTNFKLQLLHLADGEAGLLASQTAPYLAAVMEGFESSYSNNLILAGGDNFIPGPFANGGTDISVRDELNATTGSTISLAATTNHPTFAVDIAIHNILGVEASTIGNHEFDLGSRVFKDSFTAGSGWVGAQFPYLSANLDFNADADLKTSFTDTVATAGLETASSLKGKIVPSAIIEKNGEKIGLVGATTQVIEQISSTGGVEVKGFAGDGSEKDNMVLLASQLQPVIDDLINQGVNKVILMAHLQQINNEKTLAPLLKGVDIILAAGSNTRLGDSNDVAVEFPGHAANFADKYPLVTAGADGAPTVIVNTDNEYTYLGRLVVDFDSQGKIIPASIDPLISGAYAATAANAAKAWGVSETELTTTAFAENSKAENVQDLTDAVQAVISSKDGQIWGYSNVYLEGERNIVRNQETNLGNLSADANLAFAKSVDPTVVLSLKNGGGIRSQIGSIDVVSGSKTTTTANSTANKVAGAISTLDIENSLRFNNSLSLVTVTATKLKELLEHGVAATPNQGRFPQVSGVSFSYDLTKPAGSRIVSATIEDSEGGDLDVVVLGGNLVGDPNRSFRMVTLNFLAGGGDSYPFAKDNVGENRIDLLKTGAPKTGSATFADNGSEQDALAEFLKTNYPTLQKTFNKSETTDLLDTRIQNLAVRSDEIIDPVRIGTAGDDNAIPGQTTIAGFNGKLDQLFTGAGNDTVDTAIASGYENKIFAGSGVDTIFASSRDIITGGSGNDELYAYNGDNNRLSGGTGNDNFHLGSSGNRALGGDGNDVFNVGGEAGTNYLNGGAGVDQFWLVSGSKDLPAAKQFVMDFTPGEDKVGLRGYTFADLSFTQAGSDTLLTIASTAVGHFSNTSASALNNVNNFAF</sequence>
<dbReference type="Proteomes" id="UP000240206">
    <property type="component" value="Unassembled WGS sequence"/>
</dbReference>
<dbReference type="InterPro" id="IPR011048">
    <property type="entry name" value="Haem_d1_sf"/>
</dbReference>
<dbReference type="PANTHER" id="PTHR11575">
    <property type="entry name" value="5'-NUCLEOTIDASE-RELATED"/>
    <property type="match status" value="1"/>
</dbReference>
<comment type="caution">
    <text evidence="4">The sequence shown here is derived from an EMBL/GenBank/DDBJ whole genome shotgun (WGS) entry which is preliminary data.</text>
</comment>
<proteinExistence type="predicted"/>
<dbReference type="Pfam" id="PF13449">
    <property type="entry name" value="Phytase-like"/>
    <property type="match status" value="1"/>
</dbReference>
<dbReference type="GO" id="GO:0008253">
    <property type="term" value="F:5'-nucleotidase activity"/>
    <property type="evidence" value="ECO:0007669"/>
    <property type="project" value="TreeGrafter"/>
</dbReference>
<evidence type="ECO:0008006" key="6">
    <source>
        <dbReference type="Google" id="ProtNLM"/>
    </source>
</evidence>
<evidence type="ECO:0000313" key="4">
    <source>
        <dbReference type="EMBL" id="PSI01855.1"/>
    </source>
</evidence>
<dbReference type="PANTHER" id="PTHR11575:SF24">
    <property type="entry name" value="5'-NUCLEOTIDASE"/>
    <property type="match status" value="1"/>
</dbReference>
<feature type="domain" description="Choice-of-anchor I" evidence="3">
    <location>
        <begin position="699"/>
        <end position="893"/>
    </location>
</feature>
<dbReference type="InterPro" id="IPR011049">
    <property type="entry name" value="Serralysin-like_metalloprot_C"/>
</dbReference>
<dbReference type="InterPro" id="IPR015943">
    <property type="entry name" value="WD40/YVTN_repeat-like_dom_sf"/>
</dbReference>
<dbReference type="PRINTS" id="PR01607">
    <property type="entry name" value="APYRASEFAMLY"/>
</dbReference>
<dbReference type="InterPro" id="IPR027372">
    <property type="entry name" value="Phytase-like_dom"/>
</dbReference>
<dbReference type="SUPFAM" id="SSF50969">
    <property type="entry name" value="YVTN repeat-like/Quinoprotein amine dehydrogenase"/>
    <property type="match status" value="1"/>
</dbReference>
<feature type="domain" description="Phytase-like" evidence="2">
    <location>
        <begin position="289"/>
        <end position="681"/>
    </location>
</feature>
<accession>A0A2P7EF45</accession>
<dbReference type="Gene3D" id="2.150.10.10">
    <property type="entry name" value="Serralysin-like metalloprotease, C-terminal"/>
    <property type="match status" value="1"/>
</dbReference>
<name>A0A2P7EF45_9SYNE</name>
<dbReference type="SUPFAM" id="SSF51004">
    <property type="entry name" value="C-terminal (heme d1) domain of cytochrome cd1-nitrite reductase"/>
    <property type="match status" value="1"/>
</dbReference>
<dbReference type="Gene3D" id="3.90.780.10">
    <property type="entry name" value="5'-Nucleotidase, C-terminal domain"/>
    <property type="match status" value="1"/>
</dbReference>
<dbReference type="Pfam" id="PF22494">
    <property type="entry name" value="choice_anch_I"/>
    <property type="match status" value="2"/>
</dbReference>
<dbReference type="InterPro" id="IPR055188">
    <property type="entry name" value="Choice_anch_I"/>
</dbReference>
<dbReference type="Gene3D" id="3.60.21.10">
    <property type="match status" value="1"/>
</dbReference>
<feature type="domain" description="5'-Nucleotidase C-terminal" evidence="1">
    <location>
        <begin position="1340"/>
        <end position="1521"/>
    </location>
</feature>
<evidence type="ECO:0000259" key="1">
    <source>
        <dbReference type="Pfam" id="PF02872"/>
    </source>
</evidence>
<dbReference type="InterPro" id="IPR008334">
    <property type="entry name" value="5'-Nucleotdase_C"/>
</dbReference>
<dbReference type="SUPFAM" id="SSF55816">
    <property type="entry name" value="5'-nucleotidase (syn. UDP-sugar hydrolase), C-terminal domain"/>
    <property type="match status" value="1"/>
</dbReference>
<organism evidence="4 5">
    <name type="scientific">Synechococcus lacustris str. Tous</name>
    <dbReference type="NCBI Taxonomy" id="1910958"/>
    <lineage>
        <taxon>Bacteria</taxon>
        <taxon>Bacillati</taxon>
        <taxon>Cyanobacteriota</taxon>
        <taxon>Cyanophyceae</taxon>
        <taxon>Synechococcales</taxon>
        <taxon>Synechococcaceae</taxon>
        <taxon>Synechococcus</taxon>
    </lineage>
</organism>
<dbReference type="Gene3D" id="2.130.10.10">
    <property type="entry name" value="YVTN repeat-like/Quinoprotein amine dehydrogenase"/>
    <property type="match status" value="1"/>
</dbReference>
<dbReference type="GO" id="GO:0008768">
    <property type="term" value="F:UDP-sugar diphosphatase activity"/>
    <property type="evidence" value="ECO:0007669"/>
    <property type="project" value="TreeGrafter"/>
</dbReference>
<dbReference type="GO" id="GO:0030288">
    <property type="term" value="C:outer membrane-bounded periplasmic space"/>
    <property type="evidence" value="ECO:0007669"/>
    <property type="project" value="TreeGrafter"/>
</dbReference>
<keyword evidence="5" id="KW-1185">Reference proteome</keyword>
<dbReference type="InterPro" id="IPR036907">
    <property type="entry name" value="5'-Nucleotdase_C_sf"/>
</dbReference>
<dbReference type="InterPro" id="IPR029052">
    <property type="entry name" value="Metallo-depent_PP-like"/>
</dbReference>
<evidence type="ECO:0000259" key="3">
    <source>
        <dbReference type="Pfam" id="PF22494"/>
    </source>
</evidence>
<dbReference type="InterPro" id="IPR006179">
    <property type="entry name" value="5_nucleotidase/apyrase"/>
</dbReference>
<feature type="domain" description="Choice-of-anchor I" evidence="3">
    <location>
        <begin position="26"/>
        <end position="260"/>
    </location>
</feature>
<dbReference type="InterPro" id="IPR011044">
    <property type="entry name" value="Quino_amine_DH_bsu"/>
</dbReference>
<dbReference type="SUPFAM" id="SSF51120">
    <property type="entry name" value="beta-Roll"/>
    <property type="match status" value="1"/>
</dbReference>
<gene>
    <name evidence="4" type="ORF">C7K08_05550</name>
</gene>
<evidence type="ECO:0000313" key="5">
    <source>
        <dbReference type="Proteomes" id="UP000240206"/>
    </source>
</evidence>
<reference evidence="5" key="1">
    <citation type="submission" date="2018-03" db="EMBL/GenBank/DDBJ databases">
        <title>Ecological and genomic features of two cosmopolitan and abundant freshwater picocyanobacteria.</title>
        <authorList>
            <person name="Cabello-Yeves P.J."/>
            <person name="Picazo A."/>
            <person name="Camacho A."/>
            <person name="Callieri C."/>
            <person name="Rosselli R."/>
            <person name="Roda-Garcia J."/>
            <person name="Coutinho F.H."/>
            <person name="Rodriguez-Valera F."/>
        </authorList>
    </citation>
    <scope>NUCLEOTIDE SEQUENCE [LARGE SCALE GENOMIC DNA]</scope>
    <source>
        <strain evidence="5">Tous</strain>
    </source>
</reference>
<dbReference type="SUPFAM" id="SSF56300">
    <property type="entry name" value="Metallo-dependent phosphatases"/>
    <property type="match status" value="1"/>
</dbReference>
<dbReference type="PRINTS" id="PR00313">
    <property type="entry name" value="CABNDNGRPT"/>
</dbReference>
<evidence type="ECO:0000259" key="2">
    <source>
        <dbReference type="Pfam" id="PF13449"/>
    </source>
</evidence>
<dbReference type="EMBL" id="PXVC01000017">
    <property type="protein sequence ID" value="PSI01855.1"/>
    <property type="molecule type" value="Genomic_DNA"/>
</dbReference>